<sequence length="293" mass="33245">MHNASKINVTSVARLLRAQRPSSGGRLQTLSSSTSIEHTQTIPPLPGNEVSFFGPKDHRVPLPGNVGIPASEFRPGFSYREPLDKSSRYMTELDLYKVDVTEDRQRKVYSRLLDGTFESGEFSDVEGIFHSGPELDCRVQECPLLVKKDFQELFPDHDILMKPLTIITVAHNIQHENVLRSRSMGSERERLTESFIFKAQKVVRQLSEAGFWADFINPNSGKPYLSGRFGDAVLFETDERYRHLGFTIEDLGCCKVITHHEWGRNAFVGCLFTNAPMNSVEIQKILNSSNRRK</sequence>
<dbReference type="PANTHER" id="PTHR13192:SF3">
    <property type="entry name" value="COBALAMIN TRAFFICKING PROTEIN CBLD"/>
    <property type="match status" value="1"/>
</dbReference>
<proteinExistence type="predicted"/>
<evidence type="ECO:0000313" key="3">
    <source>
        <dbReference type="RefSeq" id="XP_003747957.1"/>
    </source>
</evidence>
<dbReference type="AlphaFoldDB" id="A0AAJ6QYG1"/>
<dbReference type="Pfam" id="PF10229">
    <property type="entry name" value="MMADHC"/>
    <property type="match status" value="1"/>
</dbReference>
<keyword evidence="2" id="KW-1185">Reference proteome</keyword>
<dbReference type="KEGG" id="goe:100904727"/>
<dbReference type="GO" id="GO:0009235">
    <property type="term" value="P:cobalamin metabolic process"/>
    <property type="evidence" value="ECO:0007669"/>
    <property type="project" value="InterPro"/>
</dbReference>
<dbReference type="RefSeq" id="XP_003747957.1">
    <property type="nucleotide sequence ID" value="XM_003747909.2"/>
</dbReference>
<feature type="region of interest" description="Disordered" evidence="1">
    <location>
        <begin position="20"/>
        <end position="48"/>
    </location>
</feature>
<dbReference type="GO" id="GO:0005739">
    <property type="term" value="C:mitochondrion"/>
    <property type="evidence" value="ECO:0007669"/>
    <property type="project" value="TreeGrafter"/>
</dbReference>
<name>A0AAJ6QYG1_9ACAR</name>
<dbReference type="Proteomes" id="UP000694867">
    <property type="component" value="Unplaced"/>
</dbReference>
<evidence type="ECO:0000256" key="1">
    <source>
        <dbReference type="SAM" id="MobiDB-lite"/>
    </source>
</evidence>
<evidence type="ECO:0000313" key="4">
    <source>
        <dbReference type="RefSeq" id="XP_018496753.1"/>
    </source>
</evidence>
<reference evidence="3 4" key="1">
    <citation type="submission" date="2025-04" db="UniProtKB">
        <authorList>
            <consortium name="RefSeq"/>
        </authorList>
    </citation>
    <scope>IDENTIFICATION</scope>
</reference>
<accession>A0AAJ6QYG1</accession>
<evidence type="ECO:0000313" key="2">
    <source>
        <dbReference type="Proteomes" id="UP000694867"/>
    </source>
</evidence>
<dbReference type="GeneID" id="100904727"/>
<feature type="compositionally biased region" description="Polar residues" evidence="1">
    <location>
        <begin position="20"/>
        <end position="42"/>
    </location>
</feature>
<protein>
    <submittedName>
        <fullName evidence="3 4">Methylmalonic aciduria and homocystinuria type D homolog, mitochondrial</fullName>
    </submittedName>
</protein>
<dbReference type="PANTHER" id="PTHR13192">
    <property type="entry name" value="MY011 PROTEIN"/>
    <property type="match status" value="1"/>
</dbReference>
<dbReference type="RefSeq" id="XP_018496753.1">
    <property type="nucleotide sequence ID" value="XM_018641237.1"/>
</dbReference>
<dbReference type="InterPro" id="IPR019362">
    <property type="entry name" value="MMADHC"/>
</dbReference>
<organism evidence="2 3">
    <name type="scientific">Galendromus occidentalis</name>
    <name type="common">western predatory mite</name>
    <dbReference type="NCBI Taxonomy" id="34638"/>
    <lineage>
        <taxon>Eukaryota</taxon>
        <taxon>Metazoa</taxon>
        <taxon>Ecdysozoa</taxon>
        <taxon>Arthropoda</taxon>
        <taxon>Chelicerata</taxon>
        <taxon>Arachnida</taxon>
        <taxon>Acari</taxon>
        <taxon>Parasitiformes</taxon>
        <taxon>Mesostigmata</taxon>
        <taxon>Gamasina</taxon>
        <taxon>Phytoseioidea</taxon>
        <taxon>Phytoseiidae</taxon>
        <taxon>Typhlodrominae</taxon>
        <taxon>Galendromus</taxon>
    </lineage>
</organism>
<gene>
    <name evidence="3 4" type="primary">LOC100904727</name>
</gene>